<protein>
    <submittedName>
        <fullName evidence="1">Uncharacterized protein</fullName>
    </submittedName>
</protein>
<name>A0AA39XAP5_9PEZI</name>
<dbReference type="AlphaFoldDB" id="A0AA39XAP5"/>
<evidence type="ECO:0000313" key="2">
    <source>
        <dbReference type="Proteomes" id="UP001174934"/>
    </source>
</evidence>
<comment type="caution">
    <text evidence="1">The sequence shown here is derived from an EMBL/GenBank/DDBJ whole genome shotgun (WGS) entry which is preliminary data.</text>
</comment>
<dbReference type="EMBL" id="JAULSR010000002">
    <property type="protein sequence ID" value="KAK0629967.1"/>
    <property type="molecule type" value="Genomic_DNA"/>
</dbReference>
<reference evidence="1" key="1">
    <citation type="submission" date="2023-06" db="EMBL/GenBank/DDBJ databases">
        <title>Genome-scale phylogeny and comparative genomics of the fungal order Sordariales.</title>
        <authorList>
            <consortium name="Lawrence Berkeley National Laboratory"/>
            <person name="Hensen N."/>
            <person name="Bonometti L."/>
            <person name="Westerberg I."/>
            <person name="Brannstrom I.O."/>
            <person name="Guillou S."/>
            <person name="Cros-Aarteil S."/>
            <person name="Calhoun S."/>
            <person name="Haridas S."/>
            <person name="Kuo A."/>
            <person name="Mondo S."/>
            <person name="Pangilinan J."/>
            <person name="Riley R."/>
            <person name="LaButti K."/>
            <person name="Andreopoulos B."/>
            <person name="Lipzen A."/>
            <person name="Chen C."/>
            <person name="Yanf M."/>
            <person name="Daum C."/>
            <person name="Ng V."/>
            <person name="Clum A."/>
            <person name="Steindorff A."/>
            <person name="Ohm R."/>
            <person name="Martin F."/>
            <person name="Silar P."/>
            <person name="Natvig D."/>
            <person name="Lalanne C."/>
            <person name="Gautier V."/>
            <person name="Ament-velasquez S.L."/>
            <person name="Kruys A."/>
            <person name="Hutchinson M.I."/>
            <person name="Powell A.J."/>
            <person name="Barry K."/>
            <person name="Miller A.N."/>
            <person name="Grigoriev I.V."/>
            <person name="Debuchy R."/>
            <person name="Gladieux P."/>
            <person name="Thoren M.H."/>
            <person name="Johannesson H."/>
        </authorList>
    </citation>
    <scope>NUCLEOTIDE SEQUENCE</scope>
    <source>
        <strain evidence="1">SMH3391-2</strain>
    </source>
</reference>
<sequence length="78" mass="8897">MVKLGRARIHQEGLSVPPVITEGREKGVSVDDHAQHDLKMGKQHSSHRHQVRNGQQKLWQTDALVSHTGTQTHIHQRR</sequence>
<evidence type="ECO:0000313" key="1">
    <source>
        <dbReference type="EMBL" id="KAK0629967.1"/>
    </source>
</evidence>
<dbReference type="Proteomes" id="UP001174934">
    <property type="component" value="Unassembled WGS sequence"/>
</dbReference>
<gene>
    <name evidence="1" type="ORF">B0T17DRAFT_527130</name>
</gene>
<keyword evidence="2" id="KW-1185">Reference proteome</keyword>
<organism evidence="1 2">
    <name type="scientific">Bombardia bombarda</name>
    <dbReference type="NCBI Taxonomy" id="252184"/>
    <lineage>
        <taxon>Eukaryota</taxon>
        <taxon>Fungi</taxon>
        <taxon>Dikarya</taxon>
        <taxon>Ascomycota</taxon>
        <taxon>Pezizomycotina</taxon>
        <taxon>Sordariomycetes</taxon>
        <taxon>Sordariomycetidae</taxon>
        <taxon>Sordariales</taxon>
        <taxon>Lasiosphaeriaceae</taxon>
        <taxon>Bombardia</taxon>
    </lineage>
</organism>
<proteinExistence type="predicted"/>
<accession>A0AA39XAP5</accession>